<name>A0A136IUJ3_9PEZI</name>
<gene>
    <name evidence="5" type="ORF">Micbo1qcDRAFT_151040</name>
</gene>
<dbReference type="InterPro" id="IPR050346">
    <property type="entry name" value="FMO-like"/>
</dbReference>
<comment type="similarity">
    <text evidence="1">Belongs to the FMO family.</text>
</comment>
<evidence type="ECO:0000256" key="3">
    <source>
        <dbReference type="ARBA" id="ARBA00022827"/>
    </source>
</evidence>
<protein>
    <submittedName>
        <fullName evidence="5">Putative dimethylaniline monooxygenase</fullName>
    </submittedName>
</protein>
<keyword evidence="2" id="KW-0285">Flavoprotein</keyword>
<dbReference type="GO" id="GO:0050661">
    <property type="term" value="F:NADP binding"/>
    <property type="evidence" value="ECO:0007669"/>
    <property type="project" value="InterPro"/>
</dbReference>
<keyword evidence="6" id="KW-1185">Reference proteome</keyword>
<dbReference type="OrthoDB" id="2915840at2759"/>
<dbReference type="InterPro" id="IPR020946">
    <property type="entry name" value="Flavin_mOase-like"/>
</dbReference>
<dbReference type="Gene3D" id="3.50.50.60">
    <property type="entry name" value="FAD/NAD(P)-binding domain"/>
    <property type="match status" value="1"/>
</dbReference>
<dbReference type="SUPFAM" id="SSF51905">
    <property type="entry name" value="FAD/NAD(P)-binding domain"/>
    <property type="match status" value="1"/>
</dbReference>
<sequence length="591" mass="65018">MTATQGYNVIVVGAGWYGLAAAKSYLAAHPEHRVLVIEAERTCGGTWSKDRLYPGLKSNNLWGSYEYPDFPMSEDIYGVGYGQHIPAAVLHRYLTDFAKKFGVFERIQFQTKVTAIEAVEADGSWRVHTTKVGDTSGETSVLETEKLIVASGLTSEPNLPRYNGQETFTPEFFHAKDFCRKADVVKTAKTAVVVGGGKSALDCAYALAVEGGATVHLIIRPKGDGPLWLAPAFVTPLKRMMEELLATRLLTWFSPTIFGAEDGYGGIRRFLHSTAVGNWFVRTFWSVLKADVIGAHGYKKHVEVGKLTPWQSPMWTGSGVGIHNYDSNFFDLVREGKVLVHVADIDRLDGTSVYLSSRPKDQPIENVDVVICATGWKKDAAVAIRGLDVGLAAQDAEREKLIAAADAEVLREFPMLKQQPTLTYTKAAGDAANGGKASSAEPLRNYRYIVPTQAYFGRSFAYAGMVSTVTTSIFASVQALWITAYFDGALSRAASTEDEVVREVLLHTQWNKWRYPCGYGASLPDFAFDSIPYVDLLVRDLGLDNHRGKSRLADVLKPYKPRDYAGLDQEWLASQQEKQKKQGKAQGNGAI</sequence>
<keyword evidence="4" id="KW-0560">Oxidoreductase</keyword>
<dbReference type="GO" id="GO:0050660">
    <property type="term" value="F:flavin adenine dinucleotide binding"/>
    <property type="evidence" value="ECO:0007669"/>
    <property type="project" value="InterPro"/>
</dbReference>
<dbReference type="PANTHER" id="PTHR23023">
    <property type="entry name" value="DIMETHYLANILINE MONOOXYGENASE"/>
    <property type="match status" value="1"/>
</dbReference>
<dbReference type="EMBL" id="KQ964258">
    <property type="protein sequence ID" value="KXJ88587.1"/>
    <property type="molecule type" value="Genomic_DNA"/>
</dbReference>
<evidence type="ECO:0000256" key="1">
    <source>
        <dbReference type="ARBA" id="ARBA00009183"/>
    </source>
</evidence>
<evidence type="ECO:0000256" key="2">
    <source>
        <dbReference type="ARBA" id="ARBA00022630"/>
    </source>
</evidence>
<dbReference type="Proteomes" id="UP000070501">
    <property type="component" value="Unassembled WGS sequence"/>
</dbReference>
<proteinExistence type="inferred from homology"/>
<dbReference type="InParanoid" id="A0A136IUJ3"/>
<accession>A0A136IUJ3</accession>
<reference evidence="6" key="1">
    <citation type="submission" date="2016-02" db="EMBL/GenBank/DDBJ databases">
        <title>Draft genome sequence of Microdochium bolleyi, a fungal endophyte of beachgrass.</title>
        <authorList>
            <consortium name="DOE Joint Genome Institute"/>
            <person name="David A.S."/>
            <person name="May G."/>
            <person name="Haridas S."/>
            <person name="Lim J."/>
            <person name="Wang M."/>
            <person name="Labutti K."/>
            <person name="Lipzen A."/>
            <person name="Barry K."/>
            <person name="Grigoriev I.V."/>
        </authorList>
    </citation>
    <scope>NUCLEOTIDE SEQUENCE [LARGE SCALE GENOMIC DNA]</scope>
    <source>
        <strain evidence="6">J235TASD1</strain>
    </source>
</reference>
<dbReference type="GO" id="GO:0004499">
    <property type="term" value="F:N,N-dimethylaniline monooxygenase activity"/>
    <property type="evidence" value="ECO:0007669"/>
    <property type="project" value="InterPro"/>
</dbReference>
<dbReference type="Pfam" id="PF00743">
    <property type="entry name" value="FMO-like"/>
    <property type="match status" value="1"/>
</dbReference>
<evidence type="ECO:0000313" key="5">
    <source>
        <dbReference type="EMBL" id="KXJ88587.1"/>
    </source>
</evidence>
<keyword evidence="5" id="KW-0503">Monooxygenase</keyword>
<dbReference type="InterPro" id="IPR036188">
    <property type="entry name" value="FAD/NAD-bd_sf"/>
</dbReference>
<dbReference type="AlphaFoldDB" id="A0A136IUJ3"/>
<keyword evidence="3" id="KW-0274">FAD</keyword>
<evidence type="ECO:0000256" key="4">
    <source>
        <dbReference type="ARBA" id="ARBA00023002"/>
    </source>
</evidence>
<organism evidence="5 6">
    <name type="scientific">Microdochium bolleyi</name>
    <dbReference type="NCBI Taxonomy" id="196109"/>
    <lineage>
        <taxon>Eukaryota</taxon>
        <taxon>Fungi</taxon>
        <taxon>Dikarya</taxon>
        <taxon>Ascomycota</taxon>
        <taxon>Pezizomycotina</taxon>
        <taxon>Sordariomycetes</taxon>
        <taxon>Xylariomycetidae</taxon>
        <taxon>Xylariales</taxon>
        <taxon>Microdochiaceae</taxon>
        <taxon>Microdochium</taxon>
    </lineage>
</organism>
<evidence type="ECO:0000313" key="6">
    <source>
        <dbReference type="Proteomes" id="UP000070501"/>
    </source>
</evidence>